<comment type="similarity">
    <text evidence="2">Belongs to the SLC34A transporter family.</text>
</comment>
<comment type="catalytic activity">
    <reaction evidence="18">
        <text>3 Na(+)(out) + phosphate(out) = 3 Na(+)(in) + phosphate(in)</text>
        <dbReference type="Rhea" id="RHEA:71255"/>
        <dbReference type="ChEBI" id="CHEBI:29101"/>
        <dbReference type="ChEBI" id="CHEBI:43474"/>
    </reaction>
    <physiologicalReaction direction="left-to-right" evidence="18">
        <dbReference type="Rhea" id="RHEA:71256"/>
    </physiologicalReaction>
</comment>
<keyword evidence="7 21" id="KW-0812">Transmembrane</keyword>
<evidence type="ECO:0000256" key="4">
    <source>
        <dbReference type="ARBA" id="ARBA00022448"/>
    </source>
</evidence>
<dbReference type="PANTHER" id="PTHR10010:SF21">
    <property type="entry name" value="SODIUM-DEPENDENT PHOSPHATE TRANSPORT PROTEIN 2A"/>
    <property type="match status" value="1"/>
</dbReference>
<evidence type="ECO:0000256" key="1">
    <source>
        <dbReference type="ARBA" id="ARBA00004424"/>
    </source>
</evidence>
<feature type="transmembrane region" description="Helical" evidence="21">
    <location>
        <begin position="132"/>
        <end position="154"/>
    </location>
</feature>
<dbReference type="PANTHER" id="PTHR10010">
    <property type="entry name" value="SOLUTE CARRIER FAMILY 34 SODIUM PHOSPHATE , MEMBER 2-RELATED"/>
    <property type="match status" value="1"/>
</dbReference>
<dbReference type="Proteomes" id="UP001444071">
    <property type="component" value="Unassembled WGS sequence"/>
</dbReference>
<keyword evidence="8" id="KW-0769">Symport</keyword>
<sequence>AFAGATVHDCFNWLSVLVLLPLEVVSGVITQLSLRLVSVFRLQPGEEAPELLKVITEPVTKLIIQLDKCVITGIAMGNEGMRNRSLVKEWCQADTELSAANKSVENCGLSFDSSSTHVKCRHLFASTELSDLSVGLILLAASLVVLCTCLLLLVKLLNSILQGQVAKVIHKVINT</sequence>
<evidence type="ECO:0000256" key="18">
    <source>
        <dbReference type="ARBA" id="ARBA00034042"/>
    </source>
</evidence>
<comment type="function">
    <text evidence="19">Involved in actively transporting phosphate into cells via Na(+) cotransport in the renal brush border membrane. The cotransport has a Na(+):Pi stoichiometry of 3:1 and is electrogenic.</text>
</comment>
<keyword evidence="5" id="KW-1003">Cell membrane</keyword>
<keyword evidence="23" id="KW-1185">Reference proteome</keyword>
<keyword evidence="10" id="KW-0406">Ion transport</keyword>
<evidence type="ECO:0000256" key="6">
    <source>
        <dbReference type="ARBA" id="ARBA00022553"/>
    </source>
</evidence>
<comment type="caution">
    <text evidence="22">The sequence shown here is derived from an EMBL/GenBank/DDBJ whole genome shotgun (WGS) entry which is preliminary data.</text>
</comment>
<keyword evidence="6" id="KW-0597">Phosphoprotein</keyword>
<keyword evidence="4" id="KW-0813">Transport</keyword>
<dbReference type="EMBL" id="JAHRIM010044854">
    <property type="protein sequence ID" value="MEQ2268089.1"/>
    <property type="molecule type" value="Genomic_DNA"/>
</dbReference>
<keyword evidence="12" id="KW-1015">Disulfide bond</keyword>
<evidence type="ECO:0000256" key="10">
    <source>
        <dbReference type="ARBA" id="ARBA00023065"/>
    </source>
</evidence>
<evidence type="ECO:0000256" key="21">
    <source>
        <dbReference type="SAM" id="Phobius"/>
    </source>
</evidence>
<evidence type="ECO:0000256" key="14">
    <source>
        <dbReference type="ARBA" id="ARBA00023201"/>
    </source>
</evidence>
<keyword evidence="14" id="KW-0915">Sodium</keyword>
<feature type="non-terminal residue" evidence="22">
    <location>
        <position position="1"/>
    </location>
</feature>
<keyword evidence="9 21" id="KW-1133">Transmembrane helix</keyword>
<feature type="non-terminal residue" evidence="22">
    <location>
        <position position="175"/>
    </location>
</feature>
<evidence type="ECO:0000256" key="2">
    <source>
        <dbReference type="ARBA" id="ARBA00005808"/>
    </source>
</evidence>
<evidence type="ECO:0000256" key="9">
    <source>
        <dbReference type="ARBA" id="ARBA00022989"/>
    </source>
</evidence>
<reference evidence="22 23" key="1">
    <citation type="submission" date="2021-06" db="EMBL/GenBank/DDBJ databases">
        <authorList>
            <person name="Palmer J.M."/>
        </authorList>
    </citation>
    <scope>NUCLEOTIDE SEQUENCE [LARGE SCALE GENOMIC DNA]</scope>
    <source>
        <strain evidence="22 23">XR_2019</strain>
        <tissue evidence="22">Muscle</tissue>
    </source>
</reference>
<evidence type="ECO:0000256" key="11">
    <source>
        <dbReference type="ARBA" id="ARBA00023136"/>
    </source>
</evidence>
<keyword evidence="11 21" id="KW-0472">Membrane</keyword>
<keyword evidence="13" id="KW-0325">Glycoprotein</keyword>
<protein>
    <recommendedName>
        <fullName evidence="3">Sodium-dependent phosphate transport protein 2A</fullName>
    </recommendedName>
    <alternativeName>
        <fullName evidence="17">Na(+)-dependent phosphate cotransporter 2A</fullName>
    </alternativeName>
    <alternativeName>
        <fullName evidence="15">Sodium/phosphate cotransporter 2A</fullName>
    </alternativeName>
    <alternativeName>
        <fullName evidence="16">Solute carrier family 34 member 1</fullName>
    </alternativeName>
</protein>
<keyword evidence="14" id="KW-0739">Sodium transport</keyword>
<evidence type="ECO:0000256" key="8">
    <source>
        <dbReference type="ARBA" id="ARBA00022847"/>
    </source>
</evidence>
<proteinExistence type="inferred from homology"/>
<organism evidence="22 23">
    <name type="scientific">Xenotaenia resolanae</name>
    <dbReference type="NCBI Taxonomy" id="208358"/>
    <lineage>
        <taxon>Eukaryota</taxon>
        <taxon>Metazoa</taxon>
        <taxon>Chordata</taxon>
        <taxon>Craniata</taxon>
        <taxon>Vertebrata</taxon>
        <taxon>Euteleostomi</taxon>
        <taxon>Actinopterygii</taxon>
        <taxon>Neopterygii</taxon>
        <taxon>Teleostei</taxon>
        <taxon>Neoteleostei</taxon>
        <taxon>Acanthomorphata</taxon>
        <taxon>Ovalentaria</taxon>
        <taxon>Atherinomorphae</taxon>
        <taxon>Cyprinodontiformes</taxon>
        <taxon>Goodeidae</taxon>
        <taxon>Xenotaenia</taxon>
    </lineage>
</organism>
<evidence type="ECO:0000256" key="3">
    <source>
        <dbReference type="ARBA" id="ARBA00020021"/>
    </source>
</evidence>
<evidence type="ECO:0000256" key="5">
    <source>
        <dbReference type="ARBA" id="ARBA00022475"/>
    </source>
</evidence>
<name>A0ABV0WG38_9TELE</name>
<gene>
    <name evidence="22" type="ORF">XENORESO_015064</name>
</gene>
<evidence type="ECO:0000256" key="19">
    <source>
        <dbReference type="ARBA" id="ARBA00045420"/>
    </source>
</evidence>
<evidence type="ECO:0000256" key="7">
    <source>
        <dbReference type="ARBA" id="ARBA00022692"/>
    </source>
</evidence>
<evidence type="ECO:0000313" key="23">
    <source>
        <dbReference type="Proteomes" id="UP001444071"/>
    </source>
</evidence>
<evidence type="ECO:0000256" key="20">
    <source>
        <dbReference type="ARBA" id="ARBA00046944"/>
    </source>
</evidence>
<comment type="subcellular location">
    <subcellularLocation>
        <location evidence="1">Apical cell membrane</location>
        <topology evidence="1">Multi-pass membrane protein</topology>
    </subcellularLocation>
</comment>
<evidence type="ECO:0000256" key="13">
    <source>
        <dbReference type="ARBA" id="ARBA00023180"/>
    </source>
</evidence>
<accession>A0ABV0WG38</accession>
<comment type="subunit">
    <text evidence="20">Interacts via its C-terminal region with NHERF4. Interacts with NHERF1. Interacts with TMEM174; regulates SLC34A1 internalization by PTH and FGF23.</text>
</comment>
<evidence type="ECO:0000256" key="15">
    <source>
        <dbReference type="ARBA" id="ARBA00029614"/>
    </source>
</evidence>
<evidence type="ECO:0000256" key="17">
    <source>
        <dbReference type="ARBA" id="ARBA00031850"/>
    </source>
</evidence>
<evidence type="ECO:0000256" key="16">
    <source>
        <dbReference type="ARBA" id="ARBA00029764"/>
    </source>
</evidence>
<evidence type="ECO:0000313" key="22">
    <source>
        <dbReference type="EMBL" id="MEQ2268089.1"/>
    </source>
</evidence>
<evidence type="ECO:0000256" key="12">
    <source>
        <dbReference type="ARBA" id="ARBA00023157"/>
    </source>
</evidence>
<dbReference type="InterPro" id="IPR003841">
    <property type="entry name" value="Na/Pi_transpt"/>
</dbReference>